<gene>
    <name evidence="2" type="ORF">NLI96_g121</name>
</gene>
<reference evidence="2" key="1">
    <citation type="submission" date="2022-07" db="EMBL/GenBank/DDBJ databases">
        <title>Genome Sequence of Physisporinus lineatus.</title>
        <authorList>
            <person name="Buettner E."/>
        </authorList>
    </citation>
    <scope>NUCLEOTIDE SEQUENCE</scope>
    <source>
        <strain evidence="2">VT162</strain>
    </source>
</reference>
<evidence type="ECO:0000313" key="2">
    <source>
        <dbReference type="EMBL" id="KAJ3492241.1"/>
    </source>
</evidence>
<sequence>MPGFLSKLATRFRRNRRVEELDAVPLPSPKTTRPIFDSDTLDSHQFCYRCGSLWKTCLCPRIPGGGFFGDSEHTLAPNRTPWHTRERIDQPQQDPPRAITPQPWLLRSRPRASDGTKNAEGARLQRVATAPTIGEKSKSSNYSRRNVSMDETRSRGGSSSSTSLARTHPGEDDDDVPPVPPPKPKYRRSAPARMKVRDSVVARGVEAQQRRTKQKVDLSARYIEETAATGPRCVINGSSISVLDTEIDRLLRAVPEANNLLPPLQLAVSAFATTSSSRPRNPSTVGHMESELYTAIARFSVEDIEALDTRPQRIGDRATDRELAVRLAREEAANLRRFNQDRALAQSLAAGVARDVGVPVGTRLIGPRVVPTVPANVTGREVRPIPIPTPIVTPTPLSERQVNANEYTNCSE</sequence>
<comment type="caution">
    <text evidence="2">The sequence shown here is derived from an EMBL/GenBank/DDBJ whole genome shotgun (WGS) entry which is preliminary data.</text>
</comment>
<evidence type="ECO:0000313" key="3">
    <source>
        <dbReference type="Proteomes" id="UP001212997"/>
    </source>
</evidence>
<dbReference type="Proteomes" id="UP001212997">
    <property type="component" value="Unassembled WGS sequence"/>
</dbReference>
<dbReference type="AlphaFoldDB" id="A0AAD5VFE2"/>
<evidence type="ECO:0000256" key="1">
    <source>
        <dbReference type="SAM" id="MobiDB-lite"/>
    </source>
</evidence>
<dbReference type="EMBL" id="JANAWD010000002">
    <property type="protein sequence ID" value="KAJ3492241.1"/>
    <property type="molecule type" value="Genomic_DNA"/>
</dbReference>
<organism evidence="2 3">
    <name type="scientific">Meripilus lineatus</name>
    <dbReference type="NCBI Taxonomy" id="2056292"/>
    <lineage>
        <taxon>Eukaryota</taxon>
        <taxon>Fungi</taxon>
        <taxon>Dikarya</taxon>
        <taxon>Basidiomycota</taxon>
        <taxon>Agaricomycotina</taxon>
        <taxon>Agaricomycetes</taxon>
        <taxon>Polyporales</taxon>
        <taxon>Meripilaceae</taxon>
        <taxon>Meripilus</taxon>
    </lineage>
</organism>
<proteinExistence type="predicted"/>
<name>A0AAD5VFE2_9APHY</name>
<keyword evidence="3" id="KW-1185">Reference proteome</keyword>
<feature type="region of interest" description="Disordered" evidence="1">
    <location>
        <begin position="85"/>
        <end position="195"/>
    </location>
</feature>
<protein>
    <submittedName>
        <fullName evidence="2">Uncharacterized protein</fullName>
    </submittedName>
</protein>
<accession>A0AAD5VFE2</accession>